<dbReference type="CDD" id="cd06464">
    <property type="entry name" value="ACD_sHsps-like"/>
    <property type="match status" value="1"/>
</dbReference>
<comment type="caution">
    <text evidence="4">The sequence shown here is derived from an EMBL/GenBank/DDBJ whole genome shotgun (WGS) entry which is preliminary data.</text>
</comment>
<organism evidence="4 5">
    <name type="scientific">Thermoactinomyces mirandus</name>
    <dbReference type="NCBI Taxonomy" id="2756294"/>
    <lineage>
        <taxon>Bacteria</taxon>
        <taxon>Bacillati</taxon>
        <taxon>Bacillota</taxon>
        <taxon>Bacilli</taxon>
        <taxon>Bacillales</taxon>
        <taxon>Thermoactinomycetaceae</taxon>
        <taxon>Thermoactinomyces</taxon>
    </lineage>
</organism>
<feature type="domain" description="SHSP" evidence="3">
    <location>
        <begin position="42"/>
        <end position="154"/>
    </location>
</feature>
<dbReference type="PANTHER" id="PTHR11527">
    <property type="entry name" value="HEAT-SHOCK PROTEIN 20 FAMILY MEMBER"/>
    <property type="match status" value="1"/>
</dbReference>
<sequence length="158" mass="18481">MSRIERYRDQGRSYHPLTYSLAQIHSEINRAFERFFDNPIWEKPMSIMPAINMKDDGNQYTIEADMPGLEDRNIEIEIHGNQLIIKGEHEQQEEKQGEKMYISERKYGSFHRSITIPEDANHDNIQASYENGVLVIAIPKDPGKKPRKITINRNRPAE</sequence>
<gene>
    <name evidence="4" type="ORF">H2C83_01920</name>
</gene>
<dbReference type="EMBL" id="JACEOL010000004">
    <property type="protein sequence ID" value="MBA4601104.1"/>
    <property type="molecule type" value="Genomic_DNA"/>
</dbReference>
<comment type="similarity">
    <text evidence="1 2">Belongs to the small heat shock protein (HSP20) family.</text>
</comment>
<dbReference type="Gene3D" id="2.60.40.790">
    <property type="match status" value="1"/>
</dbReference>
<evidence type="ECO:0000256" key="2">
    <source>
        <dbReference type="RuleBase" id="RU003616"/>
    </source>
</evidence>
<name>A0A7W1XPW4_9BACL</name>
<keyword evidence="5" id="KW-1185">Reference proteome</keyword>
<dbReference type="InterPro" id="IPR008978">
    <property type="entry name" value="HSP20-like_chaperone"/>
</dbReference>
<dbReference type="SUPFAM" id="SSF49764">
    <property type="entry name" value="HSP20-like chaperones"/>
    <property type="match status" value="1"/>
</dbReference>
<evidence type="ECO:0000313" key="4">
    <source>
        <dbReference type="EMBL" id="MBA4601104.1"/>
    </source>
</evidence>
<dbReference type="Proteomes" id="UP000538292">
    <property type="component" value="Unassembled WGS sequence"/>
</dbReference>
<evidence type="ECO:0000313" key="5">
    <source>
        <dbReference type="Proteomes" id="UP000538292"/>
    </source>
</evidence>
<reference evidence="4 5" key="1">
    <citation type="submission" date="2020-07" db="EMBL/GenBank/DDBJ databases">
        <title>Thermoactinomyces phylogeny.</title>
        <authorList>
            <person name="Dunlap C."/>
        </authorList>
    </citation>
    <scope>NUCLEOTIDE SEQUENCE [LARGE SCALE GENOMIC DNA]</scope>
    <source>
        <strain evidence="4 5">AMNI-1</strain>
    </source>
</reference>
<dbReference type="PROSITE" id="PS01031">
    <property type="entry name" value="SHSP"/>
    <property type="match status" value="1"/>
</dbReference>
<dbReference type="Pfam" id="PF00011">
    <property type="entry name" value="HSP20"/>
    <property type="match status" value="1"/>
</dbReference>
<dbReference type="RefSeq" id="WP_181737230.1">
    <property type="nucleotide sequence ID" value="NZ_JACEOL010000004.1"/>
</dbReference>
<evidence type="ECO:0000256" key="1">
    <source>
        <dbReference type="PROSITE-ProRule" id="PRU00285"/>
    </source>
</evidence>
<proteinExistence type="inferred from homology"/>
<accession>A0A7W1XPW4</accession>
<protein>
    <submittedName>
        <fullName evidence="4">Hsp20/alpha crystallin family protein</fullName>
    </submittedName>
</protein>
<dbReference type="AlphaFoldDB" id="A0A7W1XPW4"/>
<dbReference type="InterPro" id="IPR031107">
    <property type="entry name" value="Small_HSP"/>
</dbReference>
<evidence type="ECO:0000259" key="3">
    <source>
        <dbReference type="PROSITE" id="PS01031"/>
    </source>
</evidence>
<dbReference type="InterPro" id="IPR002068">
    <property type="entry name" value="A-crystallin/Hsp20_dom"/>
</dbReference>